<evidence type="ECO:0000313" key="1">
    <source>
        <dbReference type="EMBL" id="KAJ1099429.1"/>
    </source>
</evidence>
<name>A0AAV7M8G7_PLEWA</name>
<comment type="caution">
    <text evidence="1">The sequence shown here is derived from an EMBL/GenBank/DDBJ whole genome shotgun (WGS) entry which is preliminary data.</text>
</comment>
<sequence>MLLGQGHELWCCHAERSVREFEAGRLQKAAGWVRQLQFGGCFRAIKVSVITAGVVEHGEVMEAHCGMAEVCTNLGEGARMRESVSSPSVVGLVVGFCCARTRVQGLHMGGSEYR</sequence>
<accession>A0AAV7M8G7</accession>
<dbReference type="EMBL" id="JANPWB010000014">
    <property type="protein sequence ID" value="KAJ1099429.1"/>
    <property type="molecule type" value="Genomic_DNA"/>
</dbReference>
<protein>
    <submittedName>
        <fullName evidence="1">Uncharacterized protein</fullName>
    </submittedName>
</protein>
<evidence type="ECO:0000313" key="2">
    <source>
        <dbReference type="Proteomes" id="UP001066276"/>
    </source>
</evidence>
<reference evidence="1" key="1">
    <citation type="journal article" date="2022" name="bioRxiv">
        <title>Sequencing and chromosome-scale assembly of the giantPleurodeles waltlgenome.</title>
        <authorList>
            <person name="Brown T."/>
            <person name="Elewa A."/>
            <person name="Iarovenko S."/>
            <person name="Subramanian E."/>
            <person name="Araus A.J."/>
            <person name="Petzold A."/>
            <person name="Susuki M."/>
            <person name="Suzuki K.-i.T."/>
            <person name="Hayashi T."/>
            <person name="Toyoda A."/>
            <person name="Oliveira C."/>
            <person name="Osipova E."/>
            <person name="Leigh N.D."/>
            <person name="Simon A."/>
            <person name="Yun M.H."/>
        </authorList>
    </citation>
    <scope>NUCLEOTIDE SEQUENCE</scope>
    <source>
        <strain evidence="1">20211129_DDA</strain>
        <tissue evidence="1">Liver</tissue>
    </source>
</reference>
<keyword evidence="2" id="KW-1185">Reference proteome</keyword>
<dbReference type="AlphaFoldDB" id="A0AAV7M8G7"/>
<proteinExistence type="predicted"/>
<dbReference type="Proteomes" id="UP001066276">
    <property type="component" value="Chromosome 10"/>
</dbReference>
<gene>
    <name evidence="1" type="ORF">NDU88_004530</name>
</gene>
<organism evidence="1 2">
    <name type="scientific">Pleurodeles waltl</name>
    <name type="common">Iberian ribbed newt</name>
    <dbReference type="NCBI Taxonomy" id="8319"/>
    <lineage>
        <taxon>Eukaryota</taxon>
        <taxon>Metazoa</taxon>
        <taxon>Chordata</taxon>
        <taxon>Craniata</taxon>
        <taxon>Vertebrata</taxon>
        <taxon>Euteleostomi</taxon>
        <taxon>Amphibia</taxon>
        <taxon>Batrachia</taxon>
        <taxon>Caudata</taxon>
        <taxon>Salamandroidea</taxon>
        <taxon>Salamandridae</taxon>
        <taxon>Pleurodelinae</taxon>
        <taxon>Pleurodeles</taxon>
    </lineage>
</organism>